<dbReference type="Gene3D" id="3.40.190.10">
    <property type="entry name" value="Periplasmic binding protein-like II"/>
    <property type="match status" value="1"/>
</dbReference>
<dbReference type="InterPro" id="IPR030678">
    <property type="entry name" value="Peptide/Ni-bd"/>
</dbReference>
<gene>
    <name evidence="5" type="ORF">DI565_03855</name>
</gene>
<feature type="domain" description="Solute-binding protein family 5" evidence="4">
    <location>
        <begin position="123"/>
        <end position="522"/>
    </location>
</feature>
<evidence type="ECO:0000259" key="4">
    <source>
        <dbReference type="Pfam" id="PF00496"/>
    </source>
</evidence>
<sequence>MTSRRPYGPPPSRRDVLAGAAGLAAAFALPRPARALEEPPADRHGVAMHGEPALPPDFPHFPYARPDAPKGGRLTQGVLGGFDTLNPYSYRGAQAQGMRGFVYESLMARSYDEPFSLYGLVAQTVELPEERDYVVFTIDPRAKFSDGEDVTAEDVVFTFELLRDRGTPSFRSNYRRVRQASAESARRVRFDLSGADDRELPLVLGLMPVLAAHATDVASFEDTTFRPLTGTGPYIVSAVDPGRSMTFRRDPNYWGKDLPANRGLNNFDEIRCDYYRDANSMFEAFKKGLIDVRAENDPIRWTTGYDFPAVRRGDVVKESFSSGVPAGMNAFVFNSRKPAFSDRRVREALGFLFDYAWIDRNMFGGATERTRSYFEGSELASTGLPASDRERALLKPFPDVVRADILDGTWSPPDGDGTGRDREQLRIALAQLGEAGWSLDRGQLRKTETGEAMRFEILVSGKEQERLSLAFARGLERAGVKATVRLVDNVQAQRRMQTYDFDMIVYNWYSSLSPGMEQRKFWGSVAADTPGERNYMGAKEPAIDALIDALIAARDREDFIAAVRALDRVLLSGFYVVPLFHVEKTWMARWKALDHPQTTPLFGPMLETWWRDPAPAG</sequence>
<name>A0A2W5KPS8_ANCNO</name>
<dbReference type="GO" id="GO:0042884">
    <property type="term" value="P:microcin transport"/>
    <property type="evidence" value="ECO:0007669"/>
    <property type="project" value="TreeGrafter"/>
</dbReference>
<dbReference type="Proteomes" id="UP000249577">
    <property type="component" value="Unassembled WGS sequence"/>
</dbReference>
<dbReference type="EMBL" id="QFPN01000002">
    <property type="protein sequence ID" value="PZQ17874.1"/>
    <property type="molecule type" value="Genomic_DNA"/>
</dbReference>
<comment type="similarity">
    <text evidence="2">Belongs to the bacterial solute-binding protein 5 family.</text>
</comment>
<dbReference type="PANTHER" id="PTHR30290">
    <property type="entry name" value="PERIPLASMIC BINDING COMPONENT OF ABC TRANSPORTER"/>
    <property type="match status" value="1"/>
</dbReference>
<protein>
    <submittedName>
        <fullName evidence="5">ABC transporter substrate-binding protein</fullName>
    </submittedName>
</protein>
<comment type="subcellular location">
    <subcellularLocation>
        <location evidence="1">Periplasm</location>
    </subcellularLocation>
</comment>
<dbReference type="GO" id="GO:0015833">
    <property type="term" value="P:peptide transport"/>
    <property type="evidence" value="ECO:0007669"/>
    <property type="project" value="TreeGrafter"/>
</dbReference>
<evidence type="ECO:0000256" key="1">
    <source>
        <dbReference type="ARBA" id="ARBA00004418"/>
    </source>
</evidence>
<dbReference type="InterPro" id="IPR000914">
    <property type="entry name" value="SBP_5_dom"/>
</dbReference>
<dbReference type="PROSITE" id="PS51318">
    <property type="entry name" value="TAT"/>
    <property type="match status" value="1"/>
</dbReference>
<proteinExistence type="inferred from homology"/>
<evidence type="ECO:0000256" key="3">
    <source>
        <dbReference type="ARBA" id="ARBA00022729"/>
    </source>
</evidence>
<dbReference type="GO" id="GO:0030288">
    <property type="term" value="C:outer membrane-bounded periplasmic space"/>
    <property type="evidence" value="ECO:0007669"/>
    <property type="project" value="TreeGrafter"/>
</dbReference>
<dbReference type="PIRSF" id="PIRSF002741">
    <property type="entry name" value="MppA"/>
    <property type="match status" value="1"/>
</dbReference>
<dbReference type="InterPro" id="IPR039424">
    <property type="entry name" value="SBP_5"/>
</dbReference>
<dbReference type="GO" id="GO:0043190">
    <property type="term" value="C:ATP-binding cassette (ABC) transporter complex"/>
    <property type="evidence" value="ECO:0007669"/>
    <property type="project" value="InterPro"/>
</dbReference>
<dbReference type="PANTHER" id="PTHR30290:SF64">
    <property type="entry name" value="ABC TRANSPORTER PERIPLASMIC BINDING PROTEIN"/>
    <property type="match status" value="1"/>
</dbReference>
<dbReference type="SUPFAM" id="SSF53850">
    <property type="entry name" value="Periplasmic binding protein-like II"/>
    <property type="match status" value="1"/>
</dbReference>
<dbReference type="InterPro" id="IPR006311">
    <property type="entry name" value="TAT_signal"/>
</dbReference>
<comment type="caution">
    <text evidence="5">The sequence shown here is derived from an EMBL/GenBank/DDBJ whole genome shotgun (WGS) entry which is preliminary data.</text>
</comment>
<evidence type="ECO:0000313" key="5">
    <source>
        <dbReference type="EMBL" id="PZQ17874.1"/>
    </source>
</evidence>
<dbReference type="AlphaFoldDB" id="A0A2W5KPS8"/>
<dbReference type="Gene3D" id="3.10.105.10">
    <property type="entry name" value="Dipeptide-binding Protein, Domain 3"/>
    <property type="match status" value="1"/>
</dbReference>
<dbReference type="CDD" id="cd08497">
    <property type="entry name" value="MbnE-like"/>
    <property type="match status" value="1"/>
</dbReference>
<keyword evidence="3" id="KW-0732">Signal</keyword>
<evidence type="ECO:0000256" key="2">
    <source>
        <dbReference type="ARBA" id="ARBA00005695"/>
    </source>
</evidence>
<organism evidence="5 6">
    <name type="scientific">Ancylobacter novellus</name>
    <name type="common">Thiobacillus novellus</name>
    <dbReference type="NCBI Taxonomy" id="921"/>
    <lineage>
        <taxon>Bacteria</taxon>
        <taxon>Pseudomonadati</taxon>
        <taxon>Pseudomonadota</taxon>
        <taxon>Alphaproteobacteria</taxon>
        <taxon>Hyphomicrobiales</taxon>
        <taxon>Xanthobacteraceae</taxon>
        <taxon>Ancylobacter</taxon>
    </lineage>
</organism>
<accession>A0A2W5KPS8</accession>
<dbReference type="GO" id="GO:1904680">
    <property type="term" value="F:peptide transmembrane transporter activity"/>
    <property type="evidence" value="ECO:0007669"/>
    <property type="project" value="TreeGrafter"/>
</dbReference>
<evidence type="ECO:0000313" key="6">
    <source>
        <dbReference type="Proteomes" id="UP000249577"/>
    </source>
</evidence>
<dbReference type="Pfam" id="PF00496">
    <property type="entry name" value="SBP_bac_5"/>
    <property type="match status" value="1"/>
</dbReference>
<reference evidence="5 6" key="1">
    <citation type="submission" date="2017-08" db="EMBL/GenBank/DDBJ databases">
        <title>Infants hospitalized years apart are colonized by the same room-sourced microbial strains.</title>
        <authorList>
            <person name="Brooks B."/>
            <person name="Olm M.R."/>
            <person name="Firek B.A."/>
            <person name="Baker R."/>
            <person name="Thomas B.C."/>
            <person name="Morowitz M.J."/>
            <person name="Banfield J.F."/>
        </authorList>
    </citation>
    <scope>NUCLEOTIDE SEQUENCE [LARGE SCALE GENOMIC DNA]</scope>
    <source>
        <strain evidence="5">S2_005_003_R2_43</strain>
    </source>
</reference>